<dbReference type="EMBL" id="LXPE01000007">
    <property type="protein sequence ID" value="OBA27651.1"/>
    <property type="molecule type" value="Genomic_DNA"/>
</dbReference>
<protein>
    <submittedName>
        <fullName evidence="2">Uncharacterized protein</fullName>
    </submittedName>
</protein>
<dbReference type="AlphaFoldDB" id="A0A1B7TFZ8"/>
<gene>
    <name evidence="2" type="ORF">HANVADRAFT_12377</name>
</gene>
<evidence type="ECO:0000313" key="2">
    <source>
        <dbReference type="EMBL" id="OBA27651.1"/>
    </source>
</evidence>
<dbReference type="InterPro" id="IPR018810">
    <property type="entry name" value="UPF0662"/>
</dbReference>
<keyword evidence="3" id="KW-1185">Reference proteome</keyword>
<dbReference type="GO" id="GO:0005634">
    <property type="term" value="C:nucleus"/>
    <property type="evidence" value="ECO:0007669"/>
    <property type="project" value="TreeGrafter"/>
</dbReference>
<reference evidence="3" key="1">
    <citation type="journal article" date="2016" name="Proc. Natl. Acad. Sci. U.S.A.">
        <title>Comparative genomics of biotechnologically important yeasts.</title>
        <authorList>
            <person name="Riley R."/>
            <person name="Haridas S."/>
            <person name="Wolfe K.H."/>
            <person name="Lopes M.R."/>
            <person name="Hittinger C.T."/>
            <person name="Goeker M."/>
            <person name="Salamov A.A."/>
            <person name="Wisecaver J.H."/>
            <person name="Long T.M."/>
            <person name="Calvey C.H."/>
            <person name="Aerts A.L."/>
            <person name="Barry K.W."/>
            <person name="Choi C."/>
            <person name="Clum A."/>
            <person name="Coughlan A.Y."/>
            <person name="Deshpande S."/>
            <person name="Douglass A.P."/>
            <person name="Hanson S.J."/>
            <person name="Klenk H.-P."/>
            <person name="LaButti K.M."/>
            <person name="Lapidus A."/>
            <person name="Lindquist E.A."/>
            <person name="Lipzen A.M."/>
            <person name="Meier-Kolthoff J.P."/>
            <person name="Ohm R.A."/>
            <person name="Otillar R.P."/>
            <person name="Pangilinan J.L."/>
            <person name="Peng Y."/>
            <person name="Rokas A."/>
            <person name="Rosa C.A."/>
            <person name="Scheuner C."/>
            <person name="Sibirny A.A."/>
            <person name="Slot J.C."/>
            <person name="Stielow J.B."/>
            <person name="Sun H."/>
            <person name="Kurtzman C.P."/>
            <person name="Blackwell M."/>
            <person name="Grigoriev I.V."/>
            <person name="Jeffries T.W."/>
        </authorList>
    </citation>
    <scope>NUCLEOTIDE SEQUENCE [LARGE SCALE GENOMIC DNA]</scope>
    <source>
        <strain evidence="3">NRRL Y-1626</strain>
    </source>
</reference>
<name>A0A1B7TFZ8_9ASCO</name>
<feature type="region of interest" description="Disordered" evidence="1">
    <location>
        <begin position="498"/>
        <end position="531"/>
    </location>
</feature>
<dbReference type="PANTHER" id="PTHR28086">
    <property type="entry name" value="UPF0662 PROTEIN YPL260W"/>
    <property type="match status" value="1"/>
</dbReference>
<feature type="compositionally biased region" description="Basic and acidic residues" evidence="1">
    <location>
        <begin position="518"/>
        <end position="531"/>
    </location>
</feature>
<dbReference type="GO" id="GO:0005737">
    <property type="term" value="C:cytoplasm"/>
    <property type="evidence" value="ECO:0007669"/>
    <property type="project" value="TreeGrafter"/>
</dbReference>
<proteinExistence type="predicted"/>
<sequence>VPKEEEPILECLLNYRNQLNTLKQDRHTYLNSGTIYEIYHKVLTKVHLLYEIRGFTEASNVQKLQSNRVDSVLDDVMQLTSLSFITCGLKNTAPATFAHLSTVQRLLEHLEESKVYTFHDLSPIKERLLEIEDIVKKNAYQHIHSEDTQSNNLLSISDNELVKLEKENDATEDFLLKNKLDECLDEYHRIENKIEKIDPQLEELVQKLYSMRRELLSVTISSKNNNNKLFVHKTVKKSVEESLGNDSAIEDDNEIQAFITACSERLKSIEDSDIVSSENIQTLSGYSVFFGLLDECHDLVNDLVHQQIYDNDNNTYYNNPFLQQIYQKLIDIKTSLENLVVTRRWTLRETDLFHYQKQLSDIEKLRSGSSFRDPNDKENDPFKDENKSPSILLYLLRRCYAIIYKLIESSEPISESLQRIHSHLSTVRRCLLQIKRMGGVDNERELYPYQLKLSSIDNKRIDGKFYDEDGKIPEGQASLNVLLSECFDIIQELKVEAEERNEGLEQEESDDENNFSDRLAKDNSDREEIEQ</sequence>
<organism evidence="2 3">
    <name type="scientific">Hanseniaspora valbyensis NRRL Y-1626</name>
    <dbReference type="NCBI Taxonomy" id="766949"/>
    <lineage>
        <taxon>Eukaryota</taxon>
        <taxon>Fungi</taxon>
        <taxon>Dikarya</taxon>
        <taxon>Ascomycota</taxon>
        <taxon>Saccharomycotina</taxon>
        <taxon>Saccharomycetes</taxon>
        <taxon>Saccharomycodales</taxon>
        <taxon>Saccharomycodaceae</taxon>
        <taxon>Hanseniaspora</taxon>
    </lineage>
</organism>
<dbReference type="Proteomes" id="UP000092321">
    <property type="component" value="Unassembled WGS sequence"/>
</dbReference>
<evidence type="ECO:0000313" key="3">
    <source>
        <dbReference type="Proteomes" id="UP000092321"/>
    </source>
</evidence>
<dbReference type="OrthoDB" id="2011986at2759"/>
<feature type="non-terminal residue" evidence="2">
    <location>
        <position position="1"/>
    </location>
</feature>
<dbReference type="Pfam" id="PF10303">
    <property type="entry name" value="DUF2408"/>
    <property type="match status" value="2"/>
</dbReference>
<comment type="caution">
    <text evidence="2">The sequence shown here is derived from an EMBL/GenBank/DDBJ whole genome shotgun (WGS) entry which is preliminary data.</text>
</comment>
<feature type="non-terminal residue" evidence="2">
    <location>
        <position position="531"/>
    </location>
</feature>
<accession>A0A1B7TFZ8</accession>
<dbReference type="PANTHER" id="PTHR28086:SF1">
    <property type="entry name" value="CU(2+) SUPPRESSING AND BLEOMYCIN SENSITIVE PROTEIN 1"/>
    <property type="match status" value="1"/>
</dbReference>
<feature type="compositionally biased region" description="Acidic residues" evidence="1">
    <location>
        <begin position="504"/>
        <end position="514"/>
    </location>
</feature>
<evidence type="ECO:0000256" key="1">
    <source>
        <dbReference type="SAM" id="MobiDB-lite"/>
    </source>
</evidence>